<keyword evidence="1" id="KW-1133">Transmembrane helix</keyword>
<proteinExistence type="predicted"/>
<feature type="transmembrane region" description="Helical" evidence="1">
    <location>
        <begin position="124"/>
        <end position="141"/>
    </location>
</feature>
<name>A0A8I0MJ74_CITAM</name>
<sequence length="149" mass="17914">MTTDPYEEIKKEIRVYAHDMNHWWKNLQSDSVAEWVLLTSFACWGIPNRFFQLCAFMLTLIFFASKLSKLHHKHSFIDSEKRISKKIRQAPVSDIQRSALYLRLTKIKKFRRNKNVVFILKRNWRFLAGYLYLTISFVYLLNPEFFTLG</sequence>
<dbReference type="AlphaFoldDB" id="A0A8I0MJ74"/>
<organism evidence="2 3">
    <name type="scientific">Citrobacter amalonaticus</name>
    <dbReference type="NCBI Taxonomy" id="35703"/>
    <lineage>
        <taxon>Bacteria</taxon>
        <taxon>Pseudomonadati</taxon>
        <taxon>Pseudomonadota</taxon>
        <taxon>Gammaproteobacteria</taxon>
        <taxon>Enterobacterales</taxon>
        <taxon>Enterobacteriaceae</taxon>
        <taxon>Citrobacter</taxon>
    </lineage>
</organism>
<gene>
    <name evidence="2" type="ORF">FOT72_07915</name>
</gene>
<keyword evidence="1" id="KW-0472">Membrane</keyword>
<protein>
    <submittedName>
        <fullName evidence="2">Uncharacterized protein</fullName>
    </submittedName>
</protein>
<comment type="caution">
    <text evidence="2">The sequence shown here is derived from an EMBL/GenBank/DDBJ whole genome shotgun (WGS) entry which is preliminary data.</text>
</comment>
<evidence type="ECO:0000313" key="2">
    <source>
        <dbReference type="EMBL" id="MBE0127955.1"/>
    </source>
</evidence>
<dbReference type="Proteomes" id="UP000656723">
    <property type="component" value="Unassembled WGS sequence"/>
</dbReference>
<keyword evidence="1" id="KW-0812">Transmembrane</keyword>
<evidence type="ECO:0000256" key="1">
    <source>
        <dbReference type="SAM" id="Phobius"/>
    </source>
</evidence>
<dbReference type="RefSeq" id="WP_192478174.1">
    <property type="nucleotide sequence ID" value="NZ_VKME01000008.1"/>
</dbReference>
<accession>A0A8I0MJ74</accession>
<reference evidence="2" key="1">
    <citation type="submission" date="2019-07" db="EMBL/GenBank/DDBJ databases">
        <title>KPC-2 carbapenem resistent Enterobacterales isolates from Germany.</title>
        <authorList>
            <person name="Yao Y."/>
            <person name="Falgenhauer L."/>
            <person name="Imirzalioglu C."/>
            <person name="Chakraborty T."/>
        </authorList>
    </citation>
    <scope>NUCLEOTIDE SEQUENCE</scope>
    <source>
        <strain evidence="2">CA13304</strain>
    </source>
</reference>
<dbReference type="EMBL" id="VKME01000008">
    <property type="protein sequence ID" value="MBE0127955.1"/>
    <property type="molecule type" value="Genomic_DNA"/>
</dbReference>
<evidence type="ECO:0000313" key="3">
    <source>
        <dbReference type="Proteomes" id="UP000656723"/>
    </source>
</evidence>